<dbReference type="EMBL" id="CP000922">
    <property type="protein sequence ID" value="ACJ33383.1"/>
    <property type="molecule type" value="Genomic_DNA"/>
</dbReference>
<gene>
    <name evidence="2" type="primary">spoVAC</name>
    <name evidence="2" type="ordered locus">Aflv_1007</name>
</gene>
<feature type="transmembrane region" description="Helical" evidence="1">
    <location>
        <begin position="42"/>
        <end position="60"/>
    </location>
</feature>
<dbReference type="STRING" id="491915.Aflv_1007"/>
<dbReference type="PANTHER" id="PTHR38450">
    <property type="entry name" value="STAGE V SPORULATION PROTEIN AC-RELATED"/>
    <property type="match status" value="1"/>
</dbReference>
<name>B7GKH0_ANOFW</name>
<dbReference type="Pfam" id="PF03862">
    <property type="entry name" value="SpoVAC_SpoVAEB"/>
    <property type="match status" value="1"/>
</dbReference>
<keyword evidence="1" id="KW-0812">Transmembrane</keyword>
<evidence type="ECO:0000313" key="2">
    <source>
        <dbReference type="EMBL" id="ACJ33383.1"/>
    </source>
</evidence>
<protein>
    <submittedName>
        <fullName evidence="2">Stage V sporulation protein AC</fullName>
    </submittedName>
</protein>
<feature type="transmembrane region" description="Helical" evidence="1">
    <location>
        <begin position="67"/>
        <end position="86"/>
    </location>
</feature>
<organism evidence="2 3">
    <name type="scientific">Anoxybacillus flavithermus (strain DSM 21510 / WK1)</name>
    <dbReference type="NCBI Taxonomy" id="491915"/>
    <lineage>
        <taxon>Bacteria</taxon>
        <taxon>Bacillati</taxon>
        <taxon>Bacillota</taxon>
        <taxon>Bacilli</taxon>
        <taxon>Bacillales</taxon>
        <taxon>Anoxybacillaceae</taxon>
        <taxon>Anoxybacillus</taxon>
    </lineage>
</organism>
<keyword evidence="1" id="KW-0472">Membrane</keyword>
<sequence>MIARRRRMLKVFLVGGFIAVVAQALRDMYIILFHMGEAEAVRWMNGTLMVCAAILTPIRFYRRLTQFAGAGMIVPMMSLANIWSASALEYRNEGVAEHMLSVGGSIIVTLVVASYVAALFL</sequence>
<evidence type="ECO:0000256" key="1">
    <source>
        <dbReference type="SAM" id="Phobius"/>
    </source>
</evidence>
<dbReference type="PANTHER" id="PTHR38450:SF1">
    <property type="entry name" value="STAGE V SPORULATION PROTEIN AC"/>
    <property type="match status" value="1"/>
</dbReference>
<accession>B7GKH0</accession>
<reference evidence="2 3" key="1">
    <citation type="journal article" date="2008" name="Genome Biol.">
        <title>Encapsulated in silica: genome, proteome and physiology of the thermophilic bacterium Anoxybacillus flavithermus WK1.</title>
        <authorList>
            <person name="Saw J.H."/>
            <person name="Mountain B.W."/>
            <person name="Feng L."/>
            <person name="Omelchenko M.V."/>
            <person name="Hou S."/>
            <person name="Saito J.A."/>
            <person name="Stott M.B."/>
            <person name="Li D."/>
            <person name="Zhao G."/>
            <person name="Wu J."/>
            <person name="Galperin M.Y."/>
            <person name="Koonin E.V."/>
            <person name="Makarova K.S."/>
            <person name="Wolf Y.I."/>
            <person name="Rigden D.J."/>
            <person name="Dunfield P.F."/>
            <person name="Wang L."/>
            <person name="Alam M."/>
        </authorList>
    </citation>
    <scope>NUCLEOTIDE SEQUENCE [LARGE SCALE GENOMIC DNA]</scope>
    <source>
        <strain evidence="3">DSM 21510 / WK1</strain>
    </source>
</reference>
<dbReference type="HOGENOM" id="CLU_112786_0_1_9"/>
<feature type="transmembrane region" description="Helical" evidence="1">
    <location>
        <begin position="98"/>
        <end position="120"/>
    </location>
</feature>
<dbReference type="AlphaFoldDB" id="B7GKH0"/>
<dbReference type="Proteomes" id="UP000000742">
    <property type="component" value="Chromosome"/>
</dbReference>
<evidence type="ECO:0000313" key="3">
    <source>
        <dbReference type="Proteomes" id="UP000000742"/>
    </source>
</evidence>
<dbReference type="InterPro" id="IPR005562">
    <property type="entry name" value="SpoVA"/>
</dbReference>
<dbReference type="KEGG" id="afl:Aflv_1007"/>
<proteinExistence type="predicted"/>
<keyword evidence="1" id="KW-1133">Transmembrane helix</keyword>